<keyword evidence="3" id="KW-1185">Reference proteome</keyword>
<name>A0A9K3GM78_9EUKA</name>
<evidence type="ECO:0000313" key="3">
    <source>
        <dbReference type="Proteomes" id="UP000265618"/>
    </source>
</evidence>
<proteinExistence type="inferred from homology"/>
<dbReference type="Gene3D" id="3.90.640.10">
    <property type="entry name" value="Actin, Chain A, domain 4"/>
    <property type="match status" value="1"/>
</dbReference>
<evidence type="ECO:0000313" key="2">
    <source>
        <dbReference type="EMBL" id="GIQ87330.1"/>
    </source>
</evidence>
<dbReference type="PROSITE" id="PS00406">
    <property type="entry name" value="ACTINS_1"/>
    <property type="match status" value="1"/>
</dbReference>
<dbReference type="AlphaFoldDB" id="A0A9K3GM78"/>
<dbReference type="PANTHER" id="PTHR11937">
    <property type="entry name" value="ACTIN"/>
    <property type="match status" value="1"/>
</dbReference>
<comment type="similarity">
    <text evidence="1">Belongs to the actin family.</text>
</comment>
<sequence>GSGVFRCGRGGDEAPSVEYRTILGSPRYQRVMALADRRESLYVGDEAQKRRGLLSLRGVFDDDGNVTDWQDMISLWQAGLHSMKADLKGMPLCISVSPRMPTRDRHTLERVCFEQLQVSALLMRAPSLLSLYATGTSSGCVVSLGETTTSVSCYVDGYRVADTVFGDVSGRDMDRELVRHLGLLGHRLDTAAGREAVREIKERYCRVGLKAERLDMTTDTGVPQGGAGASSLPPDGEYGCVLPDGTPVDLSTHGLDVGIPETLFQPGVIGGERPGLSELVCAAIGSVESALRPQLWASVVLAGGTSLLSGLPHRLGADLWDARPSGAELVIHAPRKRDLSAWLGGSMLSELAKDDEWTSRQAWLERGPV</sequence>
<feature type="non-terminal residue" evidence="2">
    <location>
        <position position="1"/>
    </location>
</feature>
<dbReference type="Proteomes" id="UP000265618">
    <property type="component" value="Unassembled WGS sequence"/>
</dbReference>
<organism evidence="2 3">
    <name type="scientific">Kipferlia bialata</name>
    <dbReference type="NCBI Taxonomy" id="797122"/>
    <lineage>
        <taxon>Eukaryota</taxon>
        <taxon>Metamonada</taxon>
        <taxon>Carpediemonas-like organisms</taxon>
        <taxon>Kipferlia</taxon>
    </lineage>
</organism>
<dbReference type="SUPFAM" id="SSF53067">
    <property type="entry name" value="Actin-like ATPase domain"/>
    <property type="match status" value="2"/>
</dbReference>
<dbReference type="PRINTS" id="PR00190">
    <property type="entry name" value="ACTIN"/>
</dbReference>
<dbReference type="InterPro" id="IPR043129">
    <property type="entry name" value="ATPase_NBD"/>
</dbReference>
<reference evidence="2 3" key="1">
    <citation type="journal article" date="2018" name="PLoS ONE">
        <title>The draft genome of Kipferlia bialata reveals reductive genome evolution in fornicate parasites.</title>
        <authorList>
            <person name="Tanifuji G."/>
            <person name="Takabayashi S."/>
            <person name="Kume K."/>
            <person name="Takagi M."/>
            <person name="Nakayama T."/>
            <person name="Kamikawa R."/>
            <person name="Inagaki Y."/>
            <person name="Hashimoto T."/>
        </authorList>
    </citation>
    <scope>NUCLEOTIDE SEQUENCE [LARGE SCALE GENOMIC DNA]</scope>
    <source>
        <strain evidence="2">NY0173</strain>
    </source>
</reference>
<protein>
    <submittedName>
        <fullName evidence="2">Actin family protein</fullName>
    </submittedName>
</protein>
<comment type="caution">
    <text evidence="2">The sequence shown here is derived from an EMBL/GenBank/DDBJ whole genome shotgun (WGS) entry which is preliminary data.</text>
</comment>
<evidence type="ECO:0000256" key="1">
    <source>
        <dbReference type="RuleBase" id="RU000487"/>
    </source>
</evidence>
<gene>
    <name evidence="2" type="ORF">KIPB_009344</name>
</gene>
<dbReference type="Pfam" id="PF00022">
    <property type="entry name" value="Actin"/>
    <property type="match status" value="1"/>
</dbReference>
<dbReference type="OrthoDB" id="5132116at2759"/>
<dbReference type="EMBL" id="BDIP01003144">
    <property type="protein sequence ID" value="GIQ87330.1"/>
    <property type="molecule type" value="Genomic_DNA"/>
</dbReference>
<dbReference type="InterPro" id="IPR004001">
    <property type="entry name" value="Actin_CS"/>
</dbReference>
<dbReference type="Gene3D" id="3.30.420.40">
    <property type="match status" value="2"/>
</dbReference>
<dbReference type="InterPro" id="IPR004000">
    <property type="entry name" value="Actin"/>
</dbReference>
<dbReference type="SMART" id="SM00268">
    <property type="entry name" value="ACTIN"/>
    <property type="match status" value="1"/>
</dbReference>
<accession>A0A9K3GM78</accession>